<dbReference type="STRING" id="1280837.A0A316V5J3"/>
<feature type="coiled-coil region" evidence="5">
    <location>
        <begin position="38"/>
        <end position="72"/>
    </location>
</feature>
<keyword evidence="7" id="KW-1133">Transmembrane helix</keyword>
<dbReference type="CDD" id="cd15851">
    <property type="entry name" value="SNARE_Syntaxin6"/>
    <property type="match status" value="1"/>
</dbReference>
<dbReference type="Gene3D" id="1.20.58.90">
    <property type="match status" value="1"/>
</dbReference>
<evidence type="ECO:0000256" key="4">
    <source>
        <dbReference type="ARBA" id="ARBA00023034"/>
    </source>
</evidence>
<dbReference type="PROSITE" id="PS50192">
    <property type="entry name" value="T_SNARE"/>
    <property type="match status" value="1"/>
</dbReference>
<evidence type="ECO:0000256" key="3">
    <source>
        <dbReference type="ARBA" id="ARBA00022927"/>
    </source>
</evidence>
<dbReference type="PANTHER" id="PTHR19957:SF224">
    <property type="entry name" value="HL02043P"/>
    <property type="match status" value="1"/>
</dbReference>
<dbReference type="GO" id="GO:0005484">
    <property type="term" value="F:SNAP receptor activity"/>
    <property type="evidence" value="ECO:0007669"/>
    <property type="project" value="TreeGrafter"/>
</dbReference>
<protein>
    <recommendedName>
        <fullName evidence="8">t-SNARE coiled-coil homology domain-containing protein</fullName>
    </recommendedName>
</protein>
<dbReference type="InterPro" id="IPR010989">
    <property type="entry name" value="SNARE"/>
</dbReference>
<keyword evidence="5" id="KW-0175">Coiled coil</keyword>
<comment type="similarity">
    <text evidence="2">Belongs to the syntaxin family.</text>
</comment>
<feature type="transmembrane region" description="Helical" evidence="7">
    <location>
        <begin position="215"/>
        <end position="233"/>
    </location>
</feature>
<organism evidence="9 10">
    <name type="scientific">Meira miltonrushii</name>
    <dbReference type="NCBI Taxonomy" id="1280837"/>
    <lineage>
        <taxon>Eukaryota</taxon>
        <taxon>Fungi</taxon>
        <taxon>Dikarya</taxon>
        <taxon>Basidiomycota</taxon>
        <taxon>Ustilaginomycotina</taxon>
        <taxon>Exobasidiomycetes</taxon>
        <taxon>Exobasidiales</taxon>
        <taxon>Brachybasidiaceae</taxon>
        <taxon>Meira</taxon>
    </lineage>
</organism>
<dbReference type="FunCoup" id="A0A316V5J3">
    <property type="interactions" value="249"/>
</dbReference>
<evidence type="ECO:0000313" key="9">
    <source>
        <dbReference type="EMBL" id="PWN32494.1"/>
    </source>
</evidence>
<reference evidence="9 10" key="1">
    <citation type="journal article" date="2018" name="Mol. Biol. Evol.">
        <title>Broad Genomic Sampling Reveals a Smut Pathogenic Ancestry of the Fungal Clade Ustilaginomycotina.</title>
        <authorList>
            <person name="Kijpornyongpan T."/>
            <person name="Mondo S.J."/>
            <person name="Barry K."/>
            <person name="Sandor L."/>
            <person name="Lee J."/>
            <person name="Lipzen A."/>
            <person name="Pangilinan J."/>
            <person name="LaButti K."/>
            <person name="Hainaut M."/>
            <person name="Henrissat B."/>
            <person name="Grigoriev I.V."/>
            <person name="Spatafora J.W."/>
            <person name="Aime M.C."/>
        </authorList>
    </citation>
    <scope>NUCLEOTIDE SEQUENCE [LARGE SCALE GENOMIC DNA]</scope>
    <source>
        <strain evidence="9 10">MCA 3882</strain>
    </source>
</reference>
<name>A0A316V5J3_9BASI</name>
<dbReference type="Gene3D" id="1.20.5.110">
    <property type="match status" value="1"/>
</dbReference>
<evidence type="ECO:0000256" key="5">
    <source>
        <dbReference type="SAM" id="Coils"/>
    </source>
</evidence>
<evidence type="ECO:0000256" key="2">
    <source>
        <dbReference type="ARBA" id="ARBA00009063"/>
    </source>
</evidence>
<dbReference type="Pfam" id="PF09177">
    <property type="entry name" value="STX6_10_61_N"/>
    <property type="match status" value="1"/>
</dbReference>
<keyword evidence="10" id="KW-1185">Reference proteome</keyword>
<evidence type="ECO:0000259" key="8">
    <source>
        <dbReference type="PROSITE" id="PS50192"/>
    </source>
</evidence>
<feature type="domain" description="T-SNARE coiled-coil homology" evidence="8">
    <location>
        <begin position="142"/>
        <end position="204"/>
    </location>
</feature>
<dbReference type="SUPFAM" id="SSF58038">
    <property type="entry name" value="SNARE fusion complex"/>
    <property type="match status" value="1"/>
</dbReference>
<dbReference type="InterPro" id="IPR045242">
    <property type="entry name" value="Syntaxin"/>
</dbReference>
<dbReference type="InParanoid" id="A0A316V5J3"/>
<dbReference type="Proteomes" id="UP000245771">
    <property type="component" value="Unassembled WGS sequence"/>
</dbReference>
<comment type="subcellular location">
    <subcellularLocation>
        <location evidence="1">Golgi apparatus membrane</location>
        <topology evidence="1">Single-pass type IV membrane protein</topology>
    </subcellularLocation>
</comment>
<keyword evidence="7" id="KW-0472">Membrane</keyword>
<dbReference type="GO" id="GO:0006906">
    <property type="term" value="P:vesicle fusion"/>
    <property type="evidence" value="ECO:0007669"/>
    <property type="project" value="TreeGrafter"/>
</dbReference>
<keyword evidence="3" id="KW-0653">Protein transport</keyword>
<evidence type="ECO:0000256" key="1">
    <source>
        <dbReference type="ARBA" id="ARBA00004409"/>
    </source>
</evidence>
<dbReference type="SMART" id="SM00397">
    <property type="entry name" value="t_SNARE"/>
    <property type="match status" value="1"/>
</dbReference>
<dbReference type="AlphaFoldDB" id="A0A316V5J3"/>
<dbReference type="CDD" id="cd21442">
    <property type="entry name" value="SNARE_NTD_STX6-like"/>
    <property type="match status" value="1"/>
</dbReference>
<keyword evidence="3" id="KW-0813">Transport</keyword>
<dbReference type="GO" id="GO:0031201">
    <property type="term" value="C:SNARE complex"/>
    <property type="evidence" value="ECO:0007669"/>
    <property type="project" value="TreeGrafter"/>
</dbReference>
<dbReference type="InterPro" id="IPR015260">
    <property type="entry name" value="Syntaxin-6/10/61_N"/>
</dbReference>
<feature type="region of interest" description="Disordered" evidence="6">
    <location>
        <begin position="102"/>
        <end position="129"/>
    </location>
</feature>
<dbReference type="GO" id="GO:0006886">
    <property type="term" value="P:intracellular protein transport"/>
    <property type="evidence" value="ECO:0007669"/>
    <property type="project" value="TreeGrafter"/>
</dbReference>
<dbReference type="EMBL" id="KZ819605">
    <property type="protein sequence ID" value="PWN32494.1"/>
    <property type="molecule type" value="Genomic_DNA"/>
</dbReference>
<dbReference type="RefSeq" id="XP_025352796.1">
    <property type="nucleotide sequence ID" value="XM_025499335.1"/>
</dbReference>
<dbReference type="SUPFAM" id="SSF47661">
    <property type="entry name" value="t-snare proteins"/>
    <property type="match status" value="1"/>
</dbReference>
<dbReference type="PANTHER" id="PTHR19957">
    <property type="entry name" value="SYNTAXIN"/>
    <property type="match status" value="1"/>
</dbReference>
<dbReference type="GO" id="GO:0000139">
    <property type="term" value="C:Golgi membrane"/>
    <property type="evidence" value="ECO:0007669"/>
    <property type="project" value="UniProtKB-SubCell"/>
</dbReference>
<keyword evidence="4" id="KW-0333">Golgi apparatus</keyword>
<dbReference type="GeneID" id="37021116"/>
<proteinExistence type="inferred from homology"/>
<dbReference type="GO" id="GO:0048278">
    <property type="term" value="P:vesicle docking"/>
    <property type="evidence" value="ECO:0007669"/>
    <property type="project" value="TreeGrafter"/>
</dbReference>
<dbReference type="GO" id="GO:0048193">
    <property type="term" value="P:Golgi vesicle transport"/>
    <property type="evidence" value="ECO:0007669"/>
    <property type="project" value="InterPro"/>
</dbReference>
<evidence type="ECO:0000256" key="6">
    <source>
        <dbReference type="SAM" id="MobiDB-lite"/>
    </source>
</evidence>
<keyword evidence="7" id="KW-0812">Transmembrane</keyword>
<dbReference type="GO" id="GO:0000149">
    <property type="term" value="F:SNARE binding"/>
    <property type="evidence" value="ECO:0007669"/>
    <property type="project" value="TreeGrafter"/>
</dbReference>
<dbReference type="OrthoDB" id="546861at2759"/>
<evidence type="ECO:0000313" key="10">
    <source>
        <dbReference type="Proteomes" id="UP000245771"/>
    </source>
</evidence>
<accession>A0A316V5J3</accession>
<evidence type="ECO:0000256" key="7">
    <source>
        <dbReference type="SAM" id="Phobius"/>
    </source>
</evidence>
<sequence>MATDPYHSFAADLKSSLSAAQKLGSDYDRIKRSGGTGGSEEQKIYQRLQDSLEALENDIGDVRESVQMIEARGPERFGVDSNELSRRKAFVRECENQIQKLSKNFQSASSGHRKTYGNRQDLGEDDEDDEDATLAFEMEQQQQLMHKQDNTLDMIGSAITSLRRQAGTLGQEIGEQVEMIGALDSEVDHSQSKLNRALGKMDELVRRSDDRMGGWCVWLLIILLMVLALIAFII</sequence>
<dbReference type="InterPro" id="IPR000727">
    <property type="entry name" value="T_SNARE_dom"/>
</dbReference>
<gene>
    <name evidence="9" type="ORF">FA14DRAFT_161905</name>
</gene>